<keyword evidence="5 18" id="KW-0436">Ligase</keyword>
<evidence type="ECO:0000256" key="6">
    <source>
        <dbReference type="ARBA" id="ARBA00022618"/>
    </source>
</evidence>
<comment type="subcellular location">
    <subcellularLocation>
        <location evidence="1">Cytoplasm</location>
    </subcellularLocation>
</comment>
<keyword evidence="4" id="KW-0963">Cytoplasm</keyword>
<dbReference type="InterPro" id="IPR050061">
    <property type="entry name" value="MurCDEF_pg_biosynth"/>
</dbReference>
<dbReference type="STRING" id="1802306.A3C72_02025"/>
<dbReference type="Pfam" id="PF08245">
    <property type="entry name" value="Mur_ligase_M"/>
    <property type="match status" value="1"/>
</dbReference>
<keyword evidence="12" id="KW-0961">Cell wall biogenesis/degradation</keyword>
<dbReference type="InterPro" id="IPR000713">
    <property type="entry name" value="Mur_ligase_N"/>
</dbReference>
<evidence type="ECO:0000256" key="9">
    <source>
        <dbReference type="ARBA" id="ARBA00022960"/>
    </source>
</evidence>
<keyword evidence="10" id="KW-0573">Peptidoglycan synthesis</keyword>
<evidence type="ECO:0000256" key="14">
    <source>
        <dbReference type="NCBIfam" id="TIGR01082"/>
    </source>
</evidence>
<keyword evidence="11" id="KW-0131">Cell cycle</keyword>
<comment type="catalytic activity">
    <reaction evidence="13">
        <text>UDP-N-acetyl-alpha-D-muramate + L-alanine + ATP = UDP-N-acetyl-alpha-D-muramoyl-L-alanine + ADP + phosphate + H(+)</text>
        <dbReference type="Rhea" id="RHEA:23372"/>
        <dbReference type="ChEBI" id="CHEBI:15378"/>
        <dbReference type="ChEBI" id="CHEBI:30616"/>
        <dbReference type="ChEBI" id="CHEBI:43474"/>
        <dbReference type="ChEBI" id="CHEBI:57972"/>
        <dbReference type="ChEBI" id="CHEBI:70757"/>
        <dbReference type="ChEBI" id="CHEBI:83898"/>
        <dbReference type="ChEBI" id="CHEBI:456216"/>
        <dbReference type="EC" id="6.3.2.8"/>
    </reaction>
</comment>
<dbReference type="SUPFAM" id="SSF53623">
    <property type="entry name" value="MurD-like peptide ligases, catalytic domain"/>
    <property type="match status" value="1"/>
</dbReference>
<dbReference type="SUPFAM" id="SSF53244">
    <property type="entry name" value="MurD-like peptide ligases, peptide-binding domain"/>
    <property type="match status" value="1"/>
</dbReference>
<evidence type="ECO:0000256" key="7">
    <source>
        <dbReference type="ARBA" id="ARBA00022741"/>
    </source>
</evidence>
<dbReference type="Gene3D" id="3.90.190.20">
    <property type="entry name" value="Mur ligase, C-terminal domain"/>
    <property type="match status" value="1"/>
</dbReference>
<dbReference type="InterPro" id="IPR004101">
    <property type="entry name" value="Mur_ligase_C"/>
</dbReference>
<dbReference type="GO" id="GO:0008360">
    <property type="term" value="P:regulation of cell shape"/>
    <property type="evidence" value="ECO:0007669"/>
    <property type="project" value="UniProtKB-KW"/>
</dbReference>
<keyword evidence="6" id="KW-0132">Cell division</keyword>
<dbReference type="InterPro" id="IPR005758">
    <property type="entry name" value="UDP-N-AcMur_Ala_ligase_MurC"/>
</dbReference>
<reference evidence="18 19" key="1">
    <citation type="journal article" date="2016" name="Nat. Commun.">
        <title>Thousands of microbial genomes shed light on interconnected biogeochemical processes in an aquifer system.</title>
        <authorList>
            <person name="Anantharaman K."/>
            <person name="Brown C.T."/>
            <person name="Hug L.A."/>
            <person name="Sharon I."/>
            <person name="Castelle C.J."/>
            <person name="Probst A.J."/>
            <person name="Thomas B.C."/>
            <person name="Singh A."/>
            <person name="Wilkins M.J."/>
            <person name="Karaoz U."/>
            <person name="Brodie E.L."/>
            <person name="Williams K.H."/>
            <person name="Hubbard S.S."/>
            <person name="Banfield J.F."/>
        </authorList>
    </citation>
    <scope>NUCLEOTIDE SEQUENCE [LARGE SCALE GENOMIC DNA]</scope>
</reference>
<dbReference type="Pfam" id="PF01225">
    <property type="entry name" value="Mur_ligase"/>
    <property type="match status" value="1"/>
</dbReference>
<dbReference type="PANTHER" id="PTHR43445">
    <property type="entry name" value="UDP-N-ACETYLMURAMATE--L-ALANINE LIGASE-RELATED"/>
    <property type="match status" value="1"/>
</dbReference>
<dbReference type="GO" id="GO:0051301">
    <property type="term" value="P:cell division"/>
    <property type="evidence" value="ECO:0007669"/>
    <property type="project" value="UniProtKB-KW"/>
</dbReference>
<evidence type="ECO:0000256" key="10">
    <source>
        <dbReference type="ARBA" id="ARBA00022984"/>
    </source>
</evidence>
<evidence type="ECO:0000256" key="12">
    <source>
        <dbReference type="ARBA" id="ARBA00023316"/>
    </source>
</evidence>
<evidence type="ECO:0000256" key="13">
    <source>
        <dbReference type="ARBA" id="ARBA00047833"/>
    </source>
</evidence>
<evidence type="ECO:0000256" key="5">
    <source>
        <dbReference type="ARBA" id="ARBA00022598"/>
    </source>
</evidence>
<comment type="pathway">
    <text evidence="2">Cell wall biogenesis; peptidoglycan biosynthesis.</text>
</comment>
<dbReference type="InterPro" id="IPR036565">
    <property type="entry name" value="Mur-like_cat_sf"/>
</dbReference>
<evidence type="ECO:0000256" key="3">
    <source>
        <dbReference type="ARBA" id="ARBA00012211"/>
    </source>
</evidence>
<dbReference type="EC" id="6.3.2.8" evidence="3 14"/>
<evidence type="ECO:0000259" key="16">
    <source>
        <dbReference type="Pfam" id="PF02875"/>
    </source>
</evidence>
<feature type="domain" description="Mur ligase central" evidence="17">
    <location>
        <begin position="107"/>
        <end position="288"/>
    </location>
</feature>
<comment type="caution">
    <text evidence="18">The sequence shown here is derived from an EMBL/GenBank/DDBJ whole genome shotgun (WGS) entry which is preliminary data.</text>
</comment>
<evidence type="ECO:0000256" key="8">
    <source>
        <dbReference type="ARBA" id="ARBA00022840"/>
    </source>
</evidence>
<dbReference type="GO" id="GO:0005524">
    <property type="term" value="F:ATP binding"/>
    <property type="evidence" value="ECO:0007669"/>
    <property type="project" value="UniProtKB-KW"/>
</dbReference>
<evidence type="ECO:0000256" key="1">
    <source>
        <dbReference type="ARBA" id="ARBA00004496"/>
    </source>
</evidence>
<name>A0A1G2MGS7_9BACT</name>
<dbReference type="InterPro" id="IPR013221">
    <property type="entry name" value="Mur_ligase_cen"/>
</dbReference>
<dbReference type="Proteomes" id="UP000177130">
    <property type="component" value="Unassembled WGS sequence"/>
</dbReference>
<proteinExistence type="predicted"/>
<dbReference type="SUPFAM" id="SSF51984">
    <property type="entry name" value="MurCD N-terminal domain"/>
    <property type="match status" value="1"/>
</dbReference>
<gene>
    <name evidence="18" type="ORF">A3C72_02025</name>
</gene>
<dbReference type="Gene3D" id="3.40.1190.10">
    <property type="entry name" value="Mur-like, catalytic domain"/>
    <property type="match status" value="1"/>
</dbReference>
<organism evidence="18 19">
    <name type="scientific">Candidatus Taylorbacteria bacterium RIFCSPHIGHO2_02_FULL_43_32b</name>
    <dbReference type="NCBI Taxonomy" id="1802306"/>
    <lineage>
        <taxon>Bacteria</taxon>
        <taxon>Candidatus Tayloriibacteriota</taxon>
    </lineage>
</organism>
<dbReference type="GO" id="GO:0071555">
    <property type="term" value="P:cell wall organization"/>
    <property type="evidence" value="ECO:0007669"/>
    <property type="project" value="UniProtKB-KW"/>
</dbReference>
<dbReference type="UniPathway" id="UPA00219"/>
<feature type="domain" description="Mur ligase N-terminal catalytic" evidence="15">
    <location>
        <begin position="2"/>
        <end position="98"/>
    </location>
</feature>
<keyword evidence="7" id="KW-0547">Nucleotide-binding</keyword>
<dbReference type="Gene3D" id="3.40.50.720">
    <property type="entry name" value="NAD(P)-binding Rossmann-like Domain"/>
    <property type="match status" value="1"/>
</dbReference>
<dbReference type="AlphaFoldDB" id="A0A1G2MGS7"/>
<protein>
    <recommendedName>
        <fullName evidence="3 14">UDP-N-acetylmuramate--L-alanine ligase</fullName>
        <ecNumber evidence="3 14">6.3.2.8</ecNumber>
    </recommendedName>
</protein>
<evidence type="ECO:0000259" key="17">
    <source>
        <dbReference type="Pfam" id="PF08245"/>
    </source>
</evidence>
<keyword evidence="9" id="KW-0133">Cell shape</keyword>
<evidence type="ECO:0000256" key="11">
    <source>
        <dbReference type="ARBA" id="ARBA00023306"/>
    </source>
</evidence>
<dbReference type="GO" id="GO:0008763">
    <property type="term" value="F:UDP-N-acetylmuramate-L-alanine ligase activity"/>
    <property type="evidence" value="ECO:0007669"/>
    <property type="project" value="UniProtKB-UniRule"/>
</dbReference>
<dbReference type="GO" id="GO:0009252">
    <property type="term" value="P:peptidoglycan biosynthetic process"/>
    <property type="evidence" value="ECO:0007669"/>
    <property type="project" value="UniProtKB-UniRule"/>
</dbReference>
<accession>A0A1G2MGS7</accession>
<sequence length="462" mass="50037">MKIHFVGIGGAGMCGVAKIALTQGHRVSGSELAQRESLNELRDLGAHIFREHKPSNVEGVDLLIHSSAIKLDHVEIQTAVSVGIRVVKRSKGLGELLRSSGKQIISIAGAHGKSTTTTMVGRMLEEDGRDPEVFVGAFVPYFKSNVRTGSGNHVVVEACEFDCSFLDLKGSLALVTSIAPDHLDYYTGGLSEIIGAFTEFANAVDKSDGVLVACADNGIVQEELLRQYHGPLRTYGLENGMWRAKLISQIGSAQKFQVIAEGKIFGEFTLAVPGIHNVQNAVGAIALADFLGVQPHSMDLALKNYSGIRRRYEKRLVAKDCVIIDDYGHTPTEIACVIKAARQDYPEATIICIPCLRQFHRTRLRLAEFAFEFANSNSCVVAPIVTGLGDDDDSRRSVSSDDLANAIRDHGCPSFAVYESTSLADAVVKMVRNVPNRQTVIITIGSGESESILTELIRLQSL</sequence>
<evidence type="ECO:0000259" key="15">
    <source>
        <dbReference type="Pfam" id="PF01225"/>
    </source>
</evidence>
<evidence type="ECO:0000256" key="4">
    <source>
        <dbReference type="ARBA" id="ARBA00022490"/>
    </source>
</evidence>
<evidence type="ECO:0000256" key="2">
    <source>
        <dbReference type="ARBA" id="ARBA00004752"/>
    </source>
</evidence>
<dbReference type="NCBIfam" id="TIGR01082">
    <property type="entry name" value="murC"/>
    <property type="match status" value="1"/>
</dbReference>
<dbReference type="EMBL" id="MHRK01000043">
    <property type="protein sequence ID" value="OHA23078.1"/>
    <property type="molecule type" value="Genomic_DNA"/>
</dbReference>
<evidence type="ECO:0000313" key="19">
    <source>
        <dbReference type="Proteomes" id="UP000177130"/>
    </source>
</evidence>
<keyword evidence="8" id="KW-0067">ATP-binding</keyword>
<evidence type="ECO:0000313" key="18">
    <source>
        <dbReference type="EMBL" id="OHA23078.1"/>
    </source>
</evidence>
<dbReference type="PANTHER" id="PTHR43445:SF3">
    <property type="entry name" value="UDP-N-ACETYLMURAMATE--L-ALANINE LIGASE"/>
    <property type="match status" value="1"/>
</dbReference>
<dbReference type="InterPro" id="IPR036615">
    <property type="entry name" value="Mur_ligase_C_dom_sf"/>
</dbReference>
<feature type="domain" description="Mur ligase C-terminal" evidence="16">
    <location>
        <begin position="311"/>
        <end position="447"/>
    </location>
</feature>
<dbReference type="GO" id="GO:0005737">
    <property type="term" value="C:cytoplasm"/>
    <property type="evidence" value="ECO:0007669"/>
    <property type="project" value="UniProtKB-SubCell"/>
</dbReference>
<dbReference type="Pfam" id="PF02875">
    <property type="entry name" value="Mur_ligase_C"/>
    <property type="match status" value="1"/>
</dbReference>